<dbReference type="InterPro" id="IPR000551">
    <property type="entry name" value="MerR-type_HTH_dom"/>
</dbReference>
<protein>
    <submittedName>
        <fullName evidence="5">MerR family transcriptional regulator</fullName>
    </submittedName>
</protein>
<organism evidence="5 6">
    <name type="scientific">Sulfurifustis variabilis</name>
    <dbReference type="NCBI Taxonomy" id="1675686"/>
    <lineage>
        <taxon>Bacteria</taxon>
        <taxon>Pseudomonadati</taxon>
        <taxon>Pseudomonadota</taxon>
        <taxon>Gammaproteobacteria</taxon>
        <taxon>Acidiferrobacterales</taxon>
        <taxon>Acidiferrobacteraceae</taxon>
        <taxon>Sulfurifustis</taxon>
    </lineage>
</organism>
<dbReference type="Proteomes" id="UP000218899">
    <property type="component" value="Chromosome"/>
</dbReference>
<keyword evidence="6" id="KW-1185">Reference proteome</keyword>
<dbReference type="Gene3D" id="1.10.1660.10">
    <property type="match status" value="1"/>
</dbReference>
<evidence type="ECO:0000313" key="5">
    <source>
        <dbReference type="EMBL" id="BAU49682.1"/>
    </source>
</evidence>
<dbReference type="AlphaFoldDB" id="A0A1C7AET8"/>
<dbReference type="PRINTS" id="PR00040">
    <property type="entry name" value="HTHMERR"/>
</dbReference>
<dbReference type="InterPro" id="IPR009061">
    <property type="entry name" value="DNA-bd_dom_put_sf"/>
</dbReference>
<dbReference type="OrthoDB" id="9808480at2"/>
<dbReference type="EMBL" id="AP014936">
    <property type="protein sequence ID" value="BAU49682.1"/>
    <property type="molecule type" value="Genomic_DNA"/>
</dbReference>
<evidence type="ECO:0000256" key="1">
    <source>
        <dbReference type="ARBA" id="ARBA00023015"/>
    </source>
</evidence>
<evidence type="ECO:0000259" key="4">
    <source>
        <dbReference type="PROSITE" id="PS50937"/>
    </source>
</evidence>
<dbReference type="Pfam" id="PF13411">
    <property type="entry name" value="MerR_1"/>
    <property type="match status" value="1"/>
</dbReference>
<dbReference type="RefSeq" id="WP_096462059.1">
    <property type="nucleotide sequence ID" value="NZ_AP014936.1"/>
</dbReference>
<evidence type="ECO:0000256" key="3">
    <source>
        <dbReference type="ARBA" id="ARBA00023163"/>
    </source>
</evidence>
<feature type="domain" description="HTH merR-type" evidence="4">
    <location>
        <begin position="1"/>
        <end position="72"/>
    </location>
</feature>
<dbReference type="GO" id="GO:0003677">
    <property type="term" value="F:DNA binding"/>
    <property type="evidence" value="ECO:0007669"/>
    <property type="project" value="UniProtKB-KW"/>
</dbReference>
<reference evidence="5 6" key="1">
    <citation type="submission" date="2015-08" db="EMBL/GenBank/DDBJ databases">
        <title>Complete genome sequence of Sulfurifustis variabilis.</title>
        <authorList>
            <person name="Miura A."/>
            <person name="Kojima H."/>
            <person name="Fukui M."/>
        </authorList>
    </citation>
    <scope>NUCLEOTIDE SEQUENCE [LARGE SCALE GENOMIC DNA]</scope>
    <source>
        <strain evidence="6">skN76</strain>
    </source>
</reference>
<keyword evidence="1" id="KW-0805">Transcription regulation</keyword>
<keyword evidence="3" id="KW-0804">Transcription</keyword>
<dbReference type="PANTHER" id="PTHR30204">
    <property type="entry name" value="REDOX-CYCLING DRUG-SENSING TRANSCRIPTIONAL ACTIVATOR SOXR"/>
    <property type="match status" value="1"/>
</dbReference>
<dbReference type="CDD" id="cd04770">
    <property type="entry name" value="HTH_HMRTR"/>
    <property type="match status" value="1"/>
</dbReference>
<dbReference type="GO" id="GO:0003700">
    <property type="term" value="F:DNA-binding transcription factor activity"/>
    <property type="evidence" value="ECO:0007669"/>
    <property type="project" value="InterPro"/>
</dbReference>
<keyword evidence="2" id="KW-0238">DNA-binding</keyword>
<dbReference type="SMART" id="SM00422">
    <property type="entry name" value="HTH_MERR"/>
    <property type="match status" value="1"/>
</dbReference>
<gene>
    <name evidence="5" type="ORF">SVA_3134</name>
</gene>
<sequence>MGQYRISEVTEQLGLSPDTLRYYEKIGLLPRIGRNGAGIRFYNDQDLSRLKFIQRAQKMDFSLLEIGVLLAMREAPHRARSKVRQLTGKKLAEVEARLVELTTLRDELRLLLNLCAGADSGACPIIESIGRNGVPRQKRKRRLS</sequence>
<dbReference type="InterPro" id="IPR047057">
    <property type="entry name" value="MerR_fam"/>
</dbReference>
<accession>A0A1C7AET8</accession>
<evidence type="ECO:0000313" key="6">
    <source>
        <dbReference type="Proteomes" id="UP000218899"/>
    </source>
</evidence>
<dbReference type="SUPFAM" id="SSF46955">
    <property type="entry name" value="Putative DNA-binding domain"/>
    <property type="match status" value="1"/>
</dbReference>
<dbReference type="KEGG" id="sva:SVA_3134"/>
<name>A0A1C7AET8_9GAMM</name>
<dbReference type="PROSITE" id="PS50937">
    <property type="entry name" value="HTH_MERR_2"/>
    <property type="match status" value="1"/>
</dbReference>
<dbReference type="PANTHER" id="PTHR30204:SF94">
    <property type="entry name" value="HEAVY METAL-DEPENDENT TRANSCRIPTIONAL REGULATOR HI_0293-RELATED"/>
    <property type="match status" value="1"/>
</dbReference>
<evidence type="ECO:0000256" key="2">
    <source>
        <dbReference type="ARBA" id="ARBA00023125"/>
    </source>
</evidence>
<proteinExistence type="predicted"/>